<keyword evidence="2" id="KW-1185">Reference proteome</keyword>
<evidence type="ECO:0000313" key="1">
    <source>
        <dbReference type="EMBL" id="KAG6376008.1"/>
    </source>
</evidence>
<protein>
    <submittedName>
        <fullName evidence="1">Uncharacterized protein</fullName>
    </submittedName>
</protein>
<accession>A0A8I3AA84</accession>
<sequence length="56" mass="6459">MILEEGAPKDLIKSWNNVSTFAEHRFAEVALLDYISDFVFDEAHIPEAMCTWNDID</sequence>
<organism evidence="1 2">
    <name type="scientific">Boletus reticuloceps</name>
    <dbReference type="NCBI Taxonomy" id="495285"/>
    <lineage>
        <taxon>Eukaryota</taxon>
        <taxon>Fungi</taxon>
        <taxon>Dikarya</taxon>
        <taxon>Basidiomycota</taxon>
        <taxon>Agaricomycotina</taxon>
        <taxon>Agaricomycetes</taxon>
        <taxon>Agaricomycetidae</taxon>
        <taxon>Boletales</taxon>
        <taxon>Boletineae</taxon>
        <taxon>Boletaceae</taxon>
        <taxon>Boletoideae</taxon>
        <taxon>Boletus</taxon>
    </lineage>
</organism>
<dbReference type="Proteomes" id="UP000683000">
    <property type="component" value="Unassembled WGS sequence"/>
</dbReference>
<name>A0A8I3AA84_9AGAM</name>
<proteinExistence type="predicted"/>
<dbReference type="EMBL" id="JAGFBS010000013">
    <property type="protein sequence ID" value="KAG6376008.1"/>
    <property type="molecule type" value="Genomic_DNA"/>
</dbReference>
<gene>
    <name evidence="1" type="ORF">JVT61DRAFT_2893</name>
</gene>
<dbReference type="AlphaFoldDB" id="A0A8I3AA84"/>
<comment type="caution">
    <text evidence="1">The sequence shown here is derived from an EMBL/GenBank/DDBJ whole genome shotgun (WGS) entry which is preliminary data.</text>
</comment>
<evidence type="ECO:0000313" key="2">
    <source>
        <dbReference type="Proteomes" id="UP000683000"/>
    </source>
</evidence>
<reference evidence="1" key="1">
    <citation type="submission" date="2021-03" db="EMBL/GenBank/DDBJ databases">
        <title>Evolutionary innovations through gain and loss of genes in the ectomycorrhizal Boletales.</title>
        <authorList>
            <person name="Wu G."/>
            <person name="Miyauchi S."/>
            <person name="Morin E."/>
            <person name="Yang Z.-L."/>
            <person name="Xu J."/>
            <person name="Martin F.M."/>
        </authorList>
    </citation>
    <scope>NUCLEOTIDE SEQUENCE</scope>
    <source>
        <strain evidence="1">BR01</strain>
    </source>
</reference>